<dbReference type="PANTHER" id="PTHR30121:SF6">
    <property type="entry name" value="SLR6007 PROTEIN"/>
    <property type="match status" value="1"/>
</dbReference>
<proteinExistence type="inferred from homology"/>
<evidence type="ECO:0000259" key="4">
    <source>
        <dbReference type="Pfam" id="PF19044"/>
    </source>
</evidence>
<dbReference type="PANTHER" id="PTHR30121">
    <property type="entry name" value="UNCHARACTERIZED PROTEIN YJGR-RELATED"/>
    <property type="match status" value="1"/>
</dbReference>
<dbReference type="InterPro" id="IPR018145">
    <property type="entry name" value="CagE_TrbE_VirB_cntrl_dom"/>
</dbReference>
<keyword evidence="2" id="KW-0175">Coiled coil</keyword>
<feature type="coiled-coil region" evidence="2">
    <location>
        <begin position="119"/>
        <end position="173"/>
    </location>
</feature>
<geneLocation type="plasmid" evidence="6 8">
    <name>unnamed1</name>
</geneLocation>
<evidence type="ECO:0000256" key="2">
    <source>
        <dbReference type="SAM" id="Coils"/>
    </source>
</evidence>
<dbReference type="SUPFAM" id="SSF52540">
    <property type="entry name" value="P-loop containing nucleoside triphosphate hydrolases"/>
    <property type="match status" value="1"/>
</dbReference>
<comment type="similarity">
    <text evidence="1">Belongs to the TrbE/VirB4 family.</text>
</comment>
<dbReference type="Proteomes" id="UP001214898">
    <property type="component" value="Plasmid unnamed1"/>
</dbReference>
<dbReference type="RefSeq" id="WP_208556744.1">
    <property type="nucleotide sequence ID" value="NZ_JAGFPW010000026.1"/>
</dbReference>
<accession>A0A8I2BAF3</accession>
<dbReference type="Gene3D" id="3.40.50.300">
    <property type="entry name" value="P-loop containing nucleotide triphosphate hydrolases"/>
    <property type="match status" value="1"/>
</dbReference>
<dbReference type="AlphaFoldDB" id="A0A8I2BAF3"/>
<reference evidence="6" key="2">
    <citation type="submission" date="2023-03" db="EMBL/GenBank/DDBJ databases">
        <title>Complete genome sequences of 52 Bacillus and Priestia strains isolated from West-African fermentations and 26 reference strains from the DSMZ collection.</title>
        <authorList>
            <person name="Wiedenbein E.S."/>
            <person name="Canoy T.S."/>
            <person name="Hui Y."/>
            <person name="Parkouda C."/>
            <person name="Dawende C."/>
            <person name="Ametefe E."/>
            <person name="Jespersen L."/>
            <person name="Nielsen D.S."/>
        </authorList>
    </citation>
    <scope>NUCLEOTIDE SEQUENCE</scope>
    <source>
        <strain evidence="6">PRO56</strain>
        <plasmid evidence="6">unnamed1</plasmid>
    </source>
</reference>
<reference evidence="5" key="1">
    <citation type="submission" date="2021-03" db="EMBL/GenBank/DDBJ databases">
        <title>Isolation of Bacillus subtilis from fermented food sample.</title>
        <authorList>
            <person name="Lakshmanan V."/>
            <person name="Athira K."/>
            <person name="Rajagopal K."/>
        </authorList>
    </citation>
    <scope>NUCLEOTIDE SEQUENCE</scope>
    <source>
        <strain evidence="5">S1</strain>
    </source>
</reference>
<dbReference type="InterPro" id="IPR043964">
    <property type="entry name" value="P-loop_TraG"/>
</dbReference>
<dbReference type="InterPro" id="IPR027417">
    <property type="entry name" value="P-loop_NTPase"/>
</dbReference>
<dbReference type="InterPro" id="IPR051162">
    <property type="entry name" value="T4SS_component"/>
</dbReference>
<dbReference type="Gene3D" id="1.10.8.730">
    <property type="match status" value="1"/>
</dbReference>
<gene>
    <name evidence="5" type="ORF">J5227_19590</name>
    <name evidence="6" type="ORF">P5633_00100</name>
</gene>
<dbReference type="EMBL" id="CP120574">
    <property type="protein sequence ID" value="WEY82952.1"/>
    <property type="molecule type" value="Genomic_DNA"/>
</dbReference>
<dbReference type="Pfam" id="PF03135">
    <property type="entry name" value="CagE_TrbE_VirB"/>
    <property type="match status" value="1"/>
</dbReference>
<sequence>MGLLKKKKNKNDIQQETKKIDEISGLIDTASLDSIYPFVFKENKGEIEAGGNYVKVICFAEYPKKPRGNWLKDLKRIKGNITISRFIEPANSAEMINHYNNTIKNKRAEELRTHDPKILHRIGQEIKAAEYQLKQALDNESTFVNIHTYLLLQADSEDNLKSLEDNVKRVLTKLRIKGVVPYYKMEDAYWSSLPIGMNMLSEYTYQMSNTTAASSLMSWDDTEICDLRPRSLIEGFNKKSGSPVAINYLDKRRTLNQNKVVIGTSGVGKTTYMFQCILRLIALGGARIFIIDPENEYSHIVEYLGGTVIHLSSSSDTIVNPLQIFSVELDADDDANENKRSATDDSLVEKLIKQKINRLKGFFKVITDNALGKVELSIIETVMMNLYSRFREIKDINKMTNEDWPILEDLYNALGKLKTTNPDEFKYIEEFWIILKGYVHGATTLFNGYTNLDLNTDLVSFDLKPLQTETDVQGACYLNTFSFLWDEITKDRTQLTYLFGDEIHFVLQNKESANFFYQAFKRFRKYNAGATVGTQQIQDVLNAPDNIGPAIVGNSYTKVFFGLDNIGVDDIITKLKMNFSKEEKSLLSAKRQGEALIIYGSQRVFMQVKLTEEELRLINPVYYEDKYERQANEQPDYMSRVYISPLEYEELKIMGE</sequence>
<evidence type="ECO:0000313" key="5">
    <source>
        <dbReference type="EMBL" id="MBO3796453.1"/>
    </source>
</evidence>
<keyword evidence="6" id="KW-0614">Plasmid</keyword>
<dbReference type="GO" id="GO:0005524">
    <property type="term" value="F:ATP binding"/>
    <property type="evidence" value="ECO:0007669"/>
    <property type="project" value="InterPro"/>
</dbReference>
<dbReference type="EMBL" id="JAGFPW010000026">
    <property type="protein sequence ID" value="MBO3796453.1"/>
    <property type="molecule type" value="Genomic_DNA"/>
</dbReference>
<evidence type="ECO:0000259" key="3">
    <source>
        <dbReference type="Pfam" id="PF03135"/>
    </source>
</evidence>
<evidence type="ECO:0000313" key="7">
    <source>
        <dbReference type="Proteomes" id="UP000665181"/>
    </source>
</evidence>
<organism evidence="5 7">
    <name type="scientific">Bacillus subtilis</name>
    <dbReference type="NCBI Taxonomy" id="1423"/>
    <lineage>
        <taxon>Bacteria</taxon>
        <taxon>Bacillati</taxon>
        <taxon>Bacillota</taxon>
        <taxon>Bacilli</taxon>
        <taxon>Bacillales</taxon>
        <taxon>Bacillaceae</taxon>
        <taxon>Bacillus</taxon>
    </lineage>
</organism>
<evidence type="ECO:0000313" key="8">
    <source>
        <dbReference type="Proteomes" id="UP001214898"/>
    </source>
</evidence>
<evidence type="ECO:0000256" key="1">
    <source>
        <dbReference type="ARBA" id="ARBA00006512"/>
    </source>
</evidence>
<dbReference type="Proteomes" id="UP000665181">
    <property type="component" value="Unassembled WGS sequence"/>
</dbReference>
<protein>
    <submittedName>
        <fullName evidence="5">DUF87 domain-containing protein</fullName>
    </submittedName>
</protein>
<dbReference type="Pfam" id="PF19044">
    <property type="entry name" value="P-loop_TraG"/>
    <property type="match status" value="1"/>
</dbReference>
<feature type="domain" description="TraG P-loop" evidence="4">
    <location>
        <begin position="238"/>
        <end position="597"/>
    </location>
</feature>
<name>A0A8I2BAF3_BACIU</name>
<feature type="domain" description="CagE TrbE VirB component of type IV transporter system central" evidence="3">
    <location>
        <begin position="95"/>
        <end position="196"/>
    </location>
</feature>
<evidence type="ECO:0000313" key="6">
    <source>
        <dbReference type="EMBL" id="WEY82952.1"/>
    </source>
</evidence>